<name>T0ZXE1_9ZZZZ</name>
<accession>T0ZXE1</accession>
<organism evidence="1">
    <name type="scientific">mine drainage metagenome</name>
    <dbReference type="NCBI Taxonomy" id="410659"/>
    <lineage>
        <taxon>unclassified sequences</taxon>
        <taxon>metagenomes</taxon>
        <taxon>ecological metagenomes</taxon>
    </lineage>
</organism>
<gene>
    <name evidence="1" type="ORF">B2A_13194</name>
</gene>
<evidence type="ECO:0008006" key="2">
    <source>
        <dbReference type="Google" id="ProtNLM"/>
    </source>
</evidence>
<feature type="non-terminal residue" evidence="1">
    <location>
        <position position="106"/>
    </location>
</feature>
<dbReference type="AlphaFoldDB" id="T0ZXE1"/>
<sequence length="106" mass="12195">MIGPSGSGKTALVEGMRRLYYERIRTQQKLYTLDIDGKECPYKENGYNLMRSSLPFETKDAHFWSFRRGPEICASCSTSLEKLLEKERSSEAFPIGSVKFTRTFPQ</sequence>
<comment type="caution">
    <text evidence="1">The sequence shown here is derived from an EMBL/GenBank/DDBJ whole genome shotgun (WGS) entry which is preliminary data.</text>
</comment>
<reference evidence="1" key="1">
    <citation type="submission" date="2013-08" db="EMBL/GenBank/DDBJ databases">
        <authorList>
            <person name="Mendez C."/>
            <person name="Richter M."/>
            <person name="Ferrer M."/>
            <person name="Sanchez J."/>
        </authorList>
    </citation>
    <scope>NUCLEOTIDE SEQUENCE</scope>
</reference>
<reference evidence="1" key="2">
    <citation type="journal article" date="2014" name="ISME J.">
        <title>Microbial stratification in low pH oxic and suboxic macroscopic growths along an acid mine drainage.</title>
        <authorList>
            <person name="Mendez-Garcia C."/>
            <person name="Mesa V."/>
            <person name="Sprenger R.R."/>
            <person name="Richter M."/>
            <person name="Diez M.S."/>
            <person name="Solano J."/>
            <person name="Bargiela R."/>
            <person name="Golyshina O.V."/>
            <person name="Manteca A."/>
            <person name="Ramos J.L."/>
            <person name="Gallego J.R."/>
            <person name="Llorente I."/>
            <person name="Martins Dos Santos V.A."/>
            <person name="Jensen O.N."/>
            <person name="Pelaez A.I."/>
            <person name="Sanchez J."/>
            <person name="Ferrer M."/>
        </authorList>
    </citation>
    <scope>NUCLEOTIDE SEQUENCE</scope>
</reference>
<proteinExistence type="predicted"/>
<protein>
    <recommendedName>
        <fullName evidence="2">ABC transporter domain-containing protein</fullName>
    </recommendedName>
</protein>
<dbReference type="EMBL" id="AUZZ01009547">
    <property type="protein sequence ID" value="EQD33349.1"/>
    <property type="molecule type" value="Genomic_DNA"/>
</dbReference>
<evidence type="ECO:0000313" key="1">
    <source>
        <dbReference type="EMBL" id="EQD33349.1"/>
    </source>
</evidence>